<evidence type="ECO:0000313" key="2">
    <source>
        <dbReference type="EMBL" id="MXU82784.1"/>
    </source>
</evidence>
<feature type="chain" id="PRO_5025563550" evidence="1">
    <location>
        <begin position="22"/>
        <end position="71"/>
    </location>
</feature>
<protein>
    <submittedName>
        <fullName evidence="2">Putative secreted protein</fullName>
    </submittedName>
</protein>
<evidence type="ECO:0000256" key="1">
    <source>
        <dbReference type="SAM" id="SignalP"/>
    </source>
</evidence>
<reference evidence="2" key="1">
    <citation type="submission" date="2019-12" db="EMBL/GenBank/DDBJ databases">
        <title>An insight into the sialome of adult female Ixodes ricinus ticks feeding for 6 days.</title>
        <authorList>
            <person name="Perner J."/>
            <person name="Ribeiro J.M.C."/>
        </authorList>
    </citation>
    <scope>NUCLEOTIDE SEQUENCE</scope>
    <source>
        <strain evidence="2">Semi-engorged</strain>
        <tissue evidence="2">Salivary glands</tissue>
    </source>
</reference>
<dbReference type="AlphaFoldDB" id="A0A6B0U252"/>
<sequence>MHLNLGFFFFLARCFLTRLLSFTGRDVTQEKNYIPRSLRRQWQQTSFVAERVKHFAKSSLCCQAVGVCSIT</sequence>
<feature type="signal peptide" evidence="1">
    <location>
        <begin position="1"/>
        <end position="21"/>
    </location>
</feature>
<organism evidence="2">
    <name type="scientific">Ixodes ricinus</name>
    <name type="common">Common tick</name>
    <name type="synonym">Acarus ricinus</name>
    <dbReference type="NCBI Taxonomy" id="34613"/>
    <lineage>
        <taxon>Eukaryota</taxon>
        <taxon>Metazoa</taxon>
        <taxon>Ecdysozoa</taxon>
        <taxon>Arthropoda</taxon>
        <taxon>Chelicerata</taxon>
        <taxon>Arachnida</taxon>
        <taxon>Acari</taxon>
        <taxon>Parasitiformes</taxon>
        <taxon>Ixodida</taxon>
        <taxon>Ixodoidea</taxon>
        <taxon>Ixodidae</taxon>
        <taxon>Ixodinae</taxon>
        <taxon>Ixodes</taxon>
    </lineage>
</organism>
<accession>A0A6B0U252</accession>
<name>A0A6B0U252_IXORI</name>
<dbReference type="EMBL" id="GIFC01000701">
    <property type="protein sequence ID" value="MXU82784.1"/>
    <property type="molecule type" value="Transcribed_RNA"/>
</dbReference>
<keyword evidence="1" id="KW-0732">Signal</keyword>
<proteinExistence type="predicted"/>